<dbReference type="InterPro" id="IPR033690">
    <property type="entry name" value="Adenylat_kinase_CS"/>
</dbReference>
<dbReference type="PROSITE" id="PS00113">
    <property type="entry name" value="ADENYLATE_KINASE"/>
    <property type="match status" value="1"/>
</dbReference>
<dbReference type="CDD" id="cd01428">
    <property type="entry name" value="ADK"/>
    <property type="match status" value="1"/>
</dbReference>
<comment type="similarity">
    <text evidence="9">Belongs to the adenylate kinase family.</text>
</comment>
<sequence length="261" mass="29701">MLYRLFSSLSRKTPASLFRCISHTMKPQVLFVLGGPGAGKGTQCEKIVEKYGYTHLSAGDLLRAERGRPGSQYGEMIESFIRDGKIVPVKITISLLERAMDETMKENSEKNKFLIDGFPRNEDNLEGWKTNMDGKAEVKFVLFFDCSNEVCINRCLERGKSSGRSDDNKESLEKRIRTYLESTRPIIEQYQKQGKVHTVDASKSVDEVSRFLLSFHIRDLLAFEKQNPTGKPQDEDSGLPDSEFWTSPQCLNLQKLKSEDI</sequence>
<dbReference type="SUPFAM" id="SSF52540">
    <property type="entry name" value="P-loop containing nucleoside triphosphate hydrolases"/>
    <property type="match status" value="1"/>
</dbReference>
<feature type="region of interest" description="Disordered" evidence="10">
    <location>
        <begin position="226"/>
        <end position="246"/>
    </location>
</feature>
<evidence type="ECO:0000256" key="7">
    <source>
        <dbReference type="ARBA" id="ARBA00023242"/>
    </source>
</evidence>
<keyword evidence="7" id="KW-0539">Nucleus</keyword>
<evidence type="ECO:0000256" key="8">
    <source>
        <dbReference type="ARBA" id="ARBA00048116"/>
    </source>
</evidence>
<protein>
    <submittedName>
        <fullName evidence="11">KCY kinase</fullName>
    </submittedName>
</protein>
<proteinExistence type="inferred from homology"/>
<gene>
    <name evidence="11" type="primary">Cmpk</name>
    <name evidence="11" type="ORF">GTO92_0002582</name>
</gene>
<reference evidence="11" key="1">
    <citation type="journal article" date="2021" name="Cell">
        <title>Tracing the genetic footprints of vertebrate landing in non-teleost ray-finned fishes.</title>
        <authorList>
            <person name="Bi X."/>
            <person name="Wang K."/>
            <person name="Yang L."/>
            <person name="Pan H."/>
            <person name="Jiang H."/>
            <person name="Wei Q."/>
            <person name="Fang M."/>
            <person name="Yu H."/>
            <person name="Zhu C."/>
            <person name="Cai Y."/>
            <person name="He Y."/>
            <person name="Gan X."/>
            <person name="Zeng H."/>
            <person name="Yu D."/>
            <person name="Zhu Y."/>
            <person name="Jiang H."/>
            <person name="Qiu Q."/>
            <person name="Yang H."/>
            <person name="Zhang Y.E."/>
            <person name="Wang W."/>
            <person name="Zhu M."/>
            <person name="He S."/>
            <person name="Zhang G."/>
        </authorList>
    </citation>
    <scope>NUCLEOTIDE SEQUENCE</scope>
    <source>
        <strain evidence="11">Bchr_001</strain>
    </source>
</reference>
<keyword evidence="5" id="KW-0067">ATP-binding</keyword>
<evidence type="ECO:0000256" key="2">
    <source>
        <dbReference type="ARBA" id="ARBA00022679"/>
    </source>
</evidence>
<evidence type="ECO:0000256" key="9">
    <source>
        <dbReference type="RuleBase" id="RU003330"/>
    </source>
</evidence>
<organism evidence="11 12">
    <name type="scientific">Polypterus senegalus</name>
    <name type="common">Senegal bichir</name>
    <dbReference type="NCBI Taxonomy" id="55291"/>
    <lineage>
        <taxon>Eukaryota</taxon>
        <taxon>Metazoa</taxon>
        <taxon>Chordata</taxon>
        <taxon>Craniata</taxon>
        <taxon>Vertebrata</taxon>
        <taxon>Euteleostomi</taxon>
        <taxon>Actinopterygii</taxon>
        <taxon>Polypteriformes</taxon>
        <taxon>Polypteridae</taxon>
        <taxon>Polypterus</taxon>
    </lineage>
</organism>
<evidence type="ECO:0000256" key="3">
    <source>
        <dbReference type="ARBA" id="ARBA00022741"/>
    </source>
</evidence>
<dbReference type="Proteomes" id="UP001166052">
    <property type="component" value="Unassembled WGS sequence"/>
</dbReference>
<feature type="non-terminal residue" evidence="11">
    <location>
        <position position="261"/>
    </location>
</feature>
<evidence type="ECO:0000313" key="11">
    <source>
        <dbReference type="EMBL" id="MBN3292509.1"/>
    </source>
</evidence>
<dbReference type="NCBIfam" id="TIGR01359">
    <property type="entry name" value="UMP_CMP_kin_fam"/>
    <property type="match status" value="1"/>
</dbReference>
<keyword evidence="4 9" id="KW-0418">Kinase</keyword>
<dbReference type="InterPro" id="IPR027417">
    <property type="entry name" value="P-loop_NTPase"/>
</dbReference>
<keyword evidence="6" id="KW-0665">Pyrimidine biosynthesis</keyword>
<evidence type="ECO:0000256" key="1">
    <source>
        <dbReference type="ARBA" id="ARBA00022490"/>
    </source>
</evidence>
<dbReference type="HAMAP" id="MF_03172">
    <property type="entry name" value="Adenylate_kinase_UMP_CMP_kin"/>
    <property type="match status" value="1"/>
</dbReference>
<keyword evidence="2 9" id="KW-0808">Transferase</keyword>
<dbReference type="Pfam" id="PF00406">
    <property type="entry name" value="ADK"/>
    <property type="match status" value="1"/>
</dbReference>
<dbReference type="HAMAP" id="MF_00235">
    <property type="entry name" value="Adenylate_kinase_Adk"/>
    <property type="match status" value="1"/>
</dbReference>
<keyword evidence="1" id="KW-0963">Cytoplasm</keyword>
<feature type="non-terminal residue" evidence="11">
    <location>
        <position position="1"/>
    </location>
</feature>
<dbReference type="Gene3D" id="3.40.50.300">
    <property type="entry name" value="P-loop containing nucleotide triphosphate hydrolases"/>
    <property type="match status" value="1"/>
</dbReference>
<dbReference type="InterPro" id="IPR000850">
    <property type="entry name" value="Adenylat/UMP-CMP_kin"/>
</dbReference>
<dbReference type="EMBL" id="JAAWVN010016924">
    <property type="protein sequence ID" value="MBN3292509.1"/>
    <property type="molecule type" value="Genomic_DNA"/>
</dbReference>
<keyword evidence="3" id="KW-0547">Nucleotide-binding</keyword>
<dbReference type="PANTHER" id="PTHR23359">
    <property type="entry name" value="NUCLEOTIDE KINASE"/>
    <property type="match status" value="1"/>
</dbReference>
<evidence type="ECO:0000256" key="6">
    <source>
        <dbReference type="ARBA" id="ARBA00022975"/>
    </source>
</evidence>
<evidence type="ECO:0000256" key="5">
    <source>
        <dbReference type="ARBA" id="ARBA00022840"/>
    </source>
</evidence>
<comment type="caution">
    <text evidence="11">The sequence shown here is derived from an EMBL/GenBank/DDBJ whole genome shotgun (WGS) entry which is preliminary data.</text>
</comment>
<dbReference type="PRINTS" id="PR00094">
    <property type="entry name" value="ADENYLTKNASE"/>
</dbReference>
<comment type="catalytic activity">
    <reaction evidence="8">
        <text>UMP + ATP = UDP + ADP</text>
        <dbReference type="Rhea" id="RHEA:24400"/>
        <dbReference type="ChEBI" id="CHEBI:30616"/>
        <dbReference type="ChEBI" id="CHEBI:57865"/>
        <dbReference type="ChEBI" id="CHEBI:58223"/>
        <dbReference type="ChEBI" id="CHEBI:456216"/>
        <dbReference type="EC" id="2.7.4.14"/>
    </reaction>
</comment>
<evidence type="ECO:0000313" key="12">
    <source>
        <dbReference type="Proteomes" id="UP001166052"/>
    </source>
</evidence>
<keyword evidence="12" id="KW-1185">Reference proteome</keyword>
<dbReference type="InterPro" id="IPR006266">
    <property type="entry name" value="UMP_CMP_kinase"/>
</dbReference>
<accession>A0ABS2Z0E3</accession>
<dbReference type="GO" id="GO:0016301">
    <property type="term" value="F:kinase activity"/>
    <property type="evidence" value="ECO:0007669"/>
    <property type="project" value="UniProtKB-KW"/>
</dbReference>
<evidence type="ECO:0000256" key="4">
    <source>
        <dbReference type="ARBA" id="ARBA00022777"/>
    </source>
</evidence>
<evidence type="ECO:0000256" key="10">
    <source>
        <dbReference type="SAM" id="MobiDB-lite"/>
    </source>
</evidence>
<name>A0ABS2Z0E3_POLSE</name>